<comment type="caution">
    <text evidence="2">The sequence shown here is derived from an EMBL/GenBank/DDBJ whole genome shotgun (WGS) entry which is preliminary data.</text>
</comment>
<evidence type="ECO:0000313" key="2">
    <source>
        <dbReference type="EMBL" id="KAF3588270.1"/>
    </source>
</evidence>
<evidence type="ECO:0000313" key="3">
    <source>
        <dbReference type="Proteomes" id="UP000712600"/>
    </source>
</evidence>
<feature type="region of interest" description="Disordered" evidence="1">
    <location>
        <begin position="185"/>
        <end position="243"/>
    </location>
</feature>
<sequence length="243" mass="26125">MVRMAGNTMLTSVARFDAGITYESLLVPTGAVITNININGQFSSSNIASPRDQECIQSHNSATYEKVKMSSSRAQHLPAGRSAKGTLPKRREHCCSTSCKEAMENANTTSRSVGLHILYSFEANGRKKSRRTRVPATIHPKEKAKPLGSGFQLPGSGSQLPGSGSQLPTTLIPLFLAMYPDIPLKKTRPRGKHGKMSSALTQGATRINKSHQHARGKGDSRRGDKSSSDIQKTLGVARPSGGR</sequence>
<feature type="compositionally biased region" description="Basic residues" evidence="1">
    <location>
        <begin position="185"/>
        <end position="195"/>
    </location>
</feature>
<reference evidence="2" key="1">
    <citation type="submission" date="2019-12" db="EMBL/GenBank/DDBJ databases">
        <title>Genome sequencing and annotation of Brassica cretica.</title>
        <authorList>
            <person name="Studholme D.J."/>
            <person name="Sarris P."/>
        </authorList>
    </citation>
    <scope>NUCLEOTIDE SEQUENCE</scope>
    <source>
        <strain evidence="2">PFS-109/04</strain>
        <tissue evidence="2">Leaf</tissue>
    </source>
</reference>
<feature type="region of interest" description="Disordered" evidence="1">
    <location>
        <begin position="125"/>
        <end position="165"/>
    </location>
</feature>
<feature type="compositionally biased region" description="Basic and acidic residues" evidence="1">
    <location>
        <begin position="216"/>
        <end position="227"/>
    </location>
</feature>
<accession>A0A8S9S4Y5</accession>
<dbReference type="AlphaFoldDB" id="A0A8S9S4Y5"/>
<dbReference type="Proteomes" id="UP000712600">
    <property type="component" value="Unassembled WGS sequence"/>
</dbReference>
<name>A0A8S9S4Y5_BRACR</name>
<dbReference type="EMBL" id="QGKX02000088">
    <property type="protein sequence ID" value="KAF3588270.1"/>
    <property type="molecule type" value="Genomic_DNA"/>
</dbReference>
<feature type="compositionally biased region" description="Polar residues" evidence="1">
    <location>
        <begin position="198"/>
        <end position="207"/>
    </location>
</feature>
<evidence type="ECO:0000256" key="1">
    <source>
        <dbReference type="SAM" id="MobiDB-lite"/>
    </source>
</evidence>
<proteinExistence type="predicted"/>
<organism evidence="2 3">
    <name type="scientific">Brassica cretica</name>
    <name type="common">Mustard</name>
    <dbReference type="NCBI Taxonomy" id="69181"/>
    <lineage>
        <taxon>Eukaryota</taxon>
        <taxon>Viridiplantae</taxon>
        <taxon>Streptophyta</taxon>
        <taxon>Embryophyta</taxon>
        <taxon>Tracheophyta</taxon>
        <taxon>Spermatophyta</taxon>
        <taxon>Magnoliopsida</taxon>
        <taxon>eudicotyledons</taxon>
        <taxon>Gunneridae</taxon>
        <taxon>Pentapetalae</taxon>
        <taxon>rosids</taxon>
        <taxon>malvids</taxon>
        <taxon>Brassicales</taxon>
        <taxon>Brassicaceae</taxon>
        <taxon>Brassiceae</taxon>
        <taxon>Brassica</taxon>
    </lineage>
</organism>
<protein>
    <submittedName>
        <fullName evidence="2">Uncharacterized protein</fullName>
    </submittedName>
</protein>
<feature type="compositionally biased region" description="Low complexity" evidence="1">
    <location>
        <begin position="152"/>
        <end position="165"/>
    </location>
</feature>
<gene>
    <name evidence="2" type="ORF">F2Q69_00029020</name>
</gene>
<feature type="region of interest" description="Disordered" evidence="1">
    <location>
        <begin position="69"/>
        <end position="89"/>
    </location>
</feature>